<protein>
    <submittedName>
        <fullName evidence="1">Uncharacterized protein</fullName>
    </submittedName>
</protein>
<reference evidence="1" key="2">
    <citation type="submission" date="2004-08" db="EMBL/GenBank/DDBJ databases">
        <authorList>
            <person name="Putnam N."/>
            <person name="Detter J.C."/>
            <person name="Richardson P.M."/>
            <person name="Rokhsar D."/>
        </authorList>
    </citation>
    <scope>NUCLEOTIDE SEQUENCE</scope>
</reference>
<name>Q64C26_UNCAG</name>
<dbReference type="EMBL" id="AY714840">
    <property type="protein sequence ID" value="AAU83051.1"/>
    <property type="molecule type" value="Genomic_DNA"/>
</dbReference>
<reference evidence="1" key="1">
    <citation type="journal article" date="2004" name="Science">
        <title>Reverse methanogenesis: testing the hypothesis with environmental genomics.</title>
        <authorList>
            <person name="Hallam S.J."/>
            <person name="Putnam N."/>
            <person name="Preston C.M."/>
            <person name="Detter J.C."/>
            <person name="Rokhsar D."/>
            <person name="Richardson P.M."/>
            <person name="DeLong E.F."/>
        </authorList>
    </citation>
    <scope>NUCLEOTIDE SEQUENCE</scope>
</reference>
<accession>Q64C26</accession>
<sequence>MPLSYHRAIYYRDFHTIKYLPSSTFYKNQQKSHIIYMFAFNLLACLKKDIVAEFCGNYKEKHKVAVETLLKRLDIN</sequence>
<dbReference type="AlphaFoldDB" id="Q64C26"/>
<proteinExistence type="predicted"/>
<gene>
    <name evidence="1" type="ORF">GZ26D6_27</name>
</gene>
<organism evidence="1">
    <name type="scientific">Uncultured archaeon GZfos26G2</name>
    <dbReference type="NCBI Taxonomy" id="3386331"/>
    <lineage>
        <taxon>Archaea</taxon>
        <taxon>Methanobacteriati</taxon>
        <taxon>Methanobacteriota</taxon>
        <taxon>Stenosarchaea group</taxon>
        <taxon>Methanomicrobia</taxon>
        <taxon>Candidatus Methanophagales</taxon>
        <taxon>Candidatus Methanophagaceae</taxon>
        <taxon>Candidatus Methanophaga</taxon>
    </lineage>
</organism>
<evidence type="ECO:0000313" key="1">
    <source>
        <dbReference type="EMBL" id="AAU83051.1"/>
    </source>
</evidence>